<dbReference type="EMBL" id="PPHD01052344">
    <property type="protein sequence ID" value="POI23049.1"/>
    <property type="molecule type" value="Genomic_DNA"/>
</dbReference>
<feature type="signal peptide" evidence="2">
    <location>
        <begin position="1"/>
        <end position="20"/>
    </location>
</feature>
<organism evidence="3 5">
    <name type="scientific">Bambusicola thoracicus</name>
    <name type="common">Chinese bamboo-partridge</name>
    <name type="synonym">Perdix thoracica</name>
    <dbReference type="NCBI Taxonomy" id="9083"/>
    <lineage>
        <taxon>Eukaryota</taxon>
        <taxon>Metazoa</taxon>
        <taxon>Chordata</taxon>
        <taxon>Craniata</taxon>
        <taxon>Vertebrata</taxon>
        <taxon>Euteleostomi</taxon>
        <taxon>Archelosauria</taxon>
        <taxon>Archosauria</taxon>
        <taxon>Dinosauria</taxon>
        <taxon>Saurischia</taxon>
        <taxon>Theropoda</taxon>
        <taxon>Coelurosauria</taxon>
        <taxon>Aves</taxon>
        <taxon>Neognathae</taxon>
        <taxon>Galloanserae</taxon>
        <taxon>Galliformes</taxon>
        <taxon>Phasianidae</taxon>
        <taxon>Perdicinae</taxon>
        <taxon>Bambusicola</taxon>
    </lineage>
</organism>
<dbReference type="OrthoDB" id="9424792at2759"/>
<sequence>MAIALVFVLCVAFLFPGSLGHSRRPSWATLMWEVAPEDIGQISNLPYTQDHLLVSFAQPDITVAIMEVICRNGTALCLLGGTLLVAILVCSKGRRRWKEEISHPHPASAGTRSCHRNSYSICEELCRLEANVLLLQKIVMRMLLSYPEAGRTRGKKRKRRDVEEEERLFSVCVPNQSS</sequence>
<dbReference type="AlphaFoldDB" id="A0A2P4SCW5"/>
<gene>
    <name evidence="4" type="ORF">CIB84_013203</name>
    <name evidence="3" type="ORF">CIB84_014312</name>
</gene>
<protein>
    <submittedName>
        <fullName evidence="3">Uncharacterized protein</fullName>
    </submittedName>
</protein>
<evidence type="ECO:0000256" key="2">
    <source>
        <dbReference type="SAM" id="SignalP"/>
    </source>
</evidence>
<keyword evidence="2" id="KW-0732">Signal</keyword>
<evidence type="ECO:0000313" key="4">
    <source>
        <dbReference type="EMBL" id="POI23049.1"/>
    </source>
</evidence>
<dbReference type="Proteomes" id="UP000237246">
    <property type="component" value="Unassembled WGS sequence"/>
</dbReference>
<evidence type="ECO:0000313" key="5">
    <source>
        <dbReference type="Proteomes" id="UP000237246"/>
    </source>
</evidence>
<comment type="caution">
    <text evidence="3">The sequence shown here is derived from an EMBL/GenBank/DDBJ whole genome shotgun (WGS) entry which is preliminary data.</text>
</comment>
<reference evidence="3 5" key="1">
    <citation type="submission" date="2018-01" db="EMBL/GenBank/DDBJ databases">
        <title>Comparison of the Chinese Bamboo Partridge and Red Junglefowl genome sequences highlights the importance of demography in genome evolution.</title>
        <authorList>
            <person name="Tiley G.P."/>
            <person name="Kimball R.T."/>
            <person name="Braun E.L."/>
            <person name="Burleigh J.G."/>
        </authorList>
    </citation>
    <scope>NUCLEOTIDE SEQUENCE [LARGE SCALE GENOMIC DNA]</scope>
    <source>
        <strain evidence="3">RTK389</strain>
        <tissue evidence="3">Blood</tissue>
    </source>
</reference>
<evidence type="ECO:0000313" key="3">
    <source>
        <dbReference type="EMBL" id="POI21941.1"/>
    </source>
</evidence>
<keyword evidence="1" id="KW-1133">Transmembrane helix</keyword>
<name>A0A2P4SCW5_BAMTH</name>
<dbReference type="EMBL" id="PPHD01063333">
    <property type="protein sequence ID" value="POI21941.1"/>
    <property type="molecule type" value="Genomic_DNA"/>
</dbReference>
<keyword evidence="5" id="KW-1185">Reference proteome</keyword>
<keyword evidence="1" id="KW-0472">Membrane</keyword>
<feature type="chain" id="PRO_5015085227" evidence="2">
    <location>
        <begin position="21"/>
        <end position="178"/>
    </location>
</feature>
<accession>A0A2P4SCW5</accession>
<evidence type="ECO:0000256" key="1">
    <source>
        <dbReference type="SAM" id="Phobius"/>
    </source>
</evidence>
<keyword evidence="1" id="KW-0812">Transmembrane</keyword>
<proteinExistence type="predicted"/>
<feature type="transmembrane region" description="Helical" evidence="1">
    <location>
        <begin position="73"/>
        <end position="90"/>
    </location>
</feature>